<name>A0AAQ3MJC2_VIGMU</name>
<proteinExistence type="predicted"/>
<accession>A0AAQ3MJC2</accession>
<keyword evidence="1" id="KW-0472">Membrane</keyword>
<evidence type="ECO:0000313" key="2">
    <source>
        <dbReference type="EMBL" id="WVY91920.1"/>
    </source>
</evidence>
<gene>
    <name evidence="2" type="ORF">V8G54_037434</name>
</gene>
<keyword evidence="3" id="KW-1185">Reference proteome</keyword>
<dbReference type="Proteomes" id="UP001374535">
    <property type="component" value="Chromosome 11"/>
</dbReference>
<dbReference type="EMBL" id="CP144690">
    <property type="protein sequence ID" value="WVY91920.1"/>
    <property type="molecule type" value="Genomic_DNA"/>
</dbReference>
<protein>
    <submittedName>
        <fullName evidence="2">Uncharacterized protein</fullName>
    </submittedName>
</protein>
<evidence type="ECO:0000256" key="1">
    <source>
        <dbReference type="SAM" id="Phobius"/>
    </source>
</evidence>
<sequence length="116" mass="13711">MDGTFLRFGELKGAGAMIQQVKGFSYSISSLLGASPFFPTTYGDVQEKHNESITTSEKSNKSRWRVLKYYCIVVFIYINEHFFVFFIIFLLFCIFFVYHRINIFVHNKINILYIFF</sequence>
<keyword evidence="1" id="KW-1133">Transmembrane helix</keyword>
<dbReference type="AlphaFoldDB" id="A0AAQ3MJC2"/>
<feature type="transmembrane region" description="Helical" evidence="1">
    <location>
        <begin position="69"/>
        <end position="98"/>
    </location>
</feature>
<evidence type="ECO:0000313" key="3">
    <source>
        <dbReference type="Proteomes" id="UP001374535"/>
    </source>
</evidence>
<organism evidence="2 3">
    <name type="scientific">Vigna mungo</name>
    <name type="common">Black gram</name>
    <name type="synonym">Phaseolus mungo</name>
    <dbReference type="NCBI Taxonomy" id="3915"/>
    <lineage>
        <taxon>Eukaryota</taxon>
        <taxon>Viridiplantae</taxon>
        <taxon>Streptophyta</taxon>
        <taxon>Embryophyta</taxon>
        <taxon>Tracheophyta</taxon>
        <taxon>Spermatophyta</taxon>
        <taxon>Magnoliopsida</taxon>
        <taxon>eudicotyledons</taxon>
        <taxon>Gunneridae</taxon>
        <taxon>Pentapetalae</taxon>
        <taxon>rosids</taxon>
        <taxon>fabids</taxon>
        <taxon>Fabales</taxon>
        <taxon>Fabaceae</taxon>
        <taxon>Papilionoideae</taxon>
        <taxon>50 kb inversion clade</taxon>
        <taxon>NPAAA clade</taxon>
        <taxon>indigoferoid/millettioid clade</taxon>
        <taxon>Phaseoleae</taxon>
        <taxon>Vigna</taxon>
    </lineage>
</organism>
<keyword evidence="1" id="KW-0812">Transmembrane</keyword>
<reference evidence="2 3" key="1">
    <citation type="journal article" date="2023" name="Life. Sci Alliance">
        <title>Evolutionary insights into 3D genome organization and epigenetic landscape of Vigna mungo.</title>
        <authorList>
            <person name="Junaid A."/>
            <person name="Singh B."/>
            <person name="Bhatia S."/>
        </authorList>
    </citation>
    <scope>NUCLEOTIDE SEQUENCE [LARGE SCALE GENOMIC DNA]</scope>
    <source>
        <strain evidence="2">Urdbean</strain>
    </source>
</reference>